<gene>
    <name evidence="4" type="ORF">BT96DRAFT_1026483</name>
</gene>
<dbReference type="Pfam" id="PF22939">
    <property type="entry name" value="WHD_GPIID"/>
    <property type="match status" value="1"/>
</dbReference>
<dbReference type="Gene3D" id="1.25.40.20">
    <property type="entry name" value="Ankyrin repeat-containing domain"/>
    <property type="match status" value="1"/>
</dbReference>
<dbReference type="Gene3D" id="3.40.50.300">
    <property type="entry name" value="P-loop containing nucleotide triphosphate hydrolases"/>
    <property type="match status" value="1"/>
</dbReference>
<dbReference type="InterPro" id="IPR054471">
    <property type="entry name" value="GPIID_WHD"/>
</dbReference>
<feature type="repeat" description="ANK" evidence="2">
    <location>
        <begin position="683"/>
        <end position="715"/>
    </location>
</feature>
<evidence type="ECO:0000256" key="1">
    <source>
        <dbReference type="ARBA" id="ARBA00022737"/>
    </source>
</evidence>
<feature type="domain" description="NACHT" evidence="3">
    <location>
        <begin position="91"/>
        <end position="241"/>
    </location>
</feature>
<evidence type="ECO:0000313" key="5">
    <source>
        <dbReference type="Proteomes" id="UP000799118"/>
    </source>
</evidence>
<dbReference type="Pfam" id="PF24883">
    <property type="entry name" value="NPHP3_N"/>
    <property type="match status" value="1"/>
</dbReference>
<dbReference type="PANTHER" id="PTHR10039">
    <property type="entry name" value="AMELOGENIN"/>
    <property type="match status" value="1"/>
</dbReference>
<sequence>MPLSMNNAPYMFSGANDFRMEHPHFHNANTMHIHYPSDTQIISESEQIIKWLSPSNAHQSHEFFSQKRTAGTGEWFLKREDFNNWKQTPNSLLWLQGDVGSGKSVLVSAIINHVKSLDAHENQRMAFYFFDFRDTFKQSFNNLVTTLLSQLSSSTTLQKEIYLAISKFYDNHEKFKSKPSDRDLIRILKEVISVVKVESLFIIIDGLDEMENQAFKPFFQLIEELNILACSHLHLLIASRPHISYAHELEQLCSKTVYIDKEDVNADVEIFLDYTMKNDRTFRHHGLEAKSQIIDSLTRRANGMFRWVDCQLIALQSCIGLKAVDSVLTQLPANLHDTYIQALQAIEPSRIDDTKQVLQWLCFSMEPLSLSALGEVIAFVNNVDGIRFEKKYRVAPEHIAFLGATLIHVDQTENVVELAHMSVKEFLLSEHLKTHVSTVVSQFHMQEFLTHKLIVESCLAYLLQFNTEIADAMEWNEKYPISRYAARNWYKHAKIANSDKVNQRASQLINSGGTTYINCLKLAKFEASTKEGCPIPHPLYYAAWCGLEVMVKQLVNEKNVNVTGGMWGSALSAAVQGRNTQSENGITAFRQAKDDEYFKIVKLLLDHGAEKEIPGFYEYTPLIIAAEKGYLDVVSVLIKEGAIMNAKDEHGCTALRQASMKGHLEIVKLLLKLGADKDIPGFKKNTPFLKAAHSGHLDVTSLLIENGVNVNAQNEDGDTALKYASQEGHL</sequence>
<dbReference type="InterPro" id="IPR002110">
    <property type="entry name" value="Ankyrin_rpt"/>
</dbReference>
<dbReference type="InterPro" id="IPR027417">
    <property type="entry name" value="P-loop_NTPase"/>
</dbReference>
<dbReference type="PRINTS" id="PR01415">
    <property type="entry name" value="ANKYRIN"/>
</dbReference>
<proteinExistence type="predicted"/>
<evidence type="ECO:0000256" key="2">
    <source>
        <dbReference type="PROSITE-ProRule" id="PRU00023"/>
    </source>
</evidence>
<dbReference type="PROSITE" id="PS50088">
    <property type="entry name" value="ANK_REPEAT"/>
    <property type="match status" value="3"/>
</dbReference>
<accession>A0A6A4GKL4</accession>
<dbReference type="EMBL" id="ML769946">
    <property type="protein sequence ID" value="KAE9385774.1"/>
    <property type="molecule type" value="Genomic_DNA"/>
</dbReference>
<dbReference type="InterPro" id="IPR007111">
    <property type="entry name" value="NACHT_NTPase"/>
</dbReference>
<keyword evidence="1" id="KW-0677">Repeat</keyword>
<feature type="repeat" description="ANK" evidence="2">
    <location>
        <begin position="650"/>
        <end position="682"/>
    </location>
</feature>
<dbReference type="AlphaFoldDB" id="A0A6A4GKL4"/>
<dbReference type="OrthoDB" id="194358at2759"/>
<dbReference type="Proteomes" id="UP000799118">
    <property type="component" value="Unassembled WGS sequence"/>
</dbReference>
<dbReference type="Pfam" id="PF12796">
    <property type="entry name" value="Ank_2"/>
    <property type="match status" value="1"/>
</dbReference>
<dbReference type="SUPFAM" id="SSF52540">
    <property type="entry name" value="P-loop containing nucleoside triphosphate hydrolases"/>
    <property type="match status" value="1"/>
</dbReference>
<dbReference type="PROSITE" id="PS50297">
    <property type="entry name" value="ANK_REP_REGION"/>
    <property type="match status" value="3"/>
</dbReference>
<reference evidence="4" key="1">
    <citation type="journal article" date="2019" name="Environ. Microbiol.">
        <title>Fungal ecological strategies reflected in gene transcription - a case study of two litter decomposers.</title>
        <authorList>
            <person name="Barbi F."/>
            <person name="Kohler A."/>
            <person name="Barry K."/>
            <person name="Baskaran P."/>
            <person name="Daum C."/>
            <person name="Fauchery L."/>
            <person name="Ihrmark K."/>
            <person name="Kuo A."/>
            <person name="LaButti K."/>
            <person name="Lipzen A."/>
            <person name="Morin E."/>
            <person name="Grigoriev I.V."/>
            <person name="Henrissat B."/>
            <person name="Lindahl B."/>
            <person name="Martin F."/>
        </authorList>
    </citation>
    <scope>NUCLEOTIDE SEQUENCE</scope>
    <source>
        <strain evidence="4">JB14</strain>
    </source>
</reference>
<dbReference type="PANTHER" id="PTHR10039:SF16">
    <property type="entry name" value="GPI INOSITOL-DEACYLASE"/>
    <property type="match status" value="1"/>
</dbReference>
<feature type="repeat" description="ANK" evidence="2">
    <location>
        <begin position="617"/>
        <end position="649"/>
    </location>
</feature>
<organism evidence="4 5">
    <name type="scientific">Gymnopus androsaceus JB14</name>
    <dbReference type="NCBI Taxonomy" id="1447944"/>
    <lineage>
        <taxon>Eukaryota</taxon>
        <taxon>Fungi</taxon>
        <taxon>Dikarya</taxon>
        <taxon>Basidiomycota</taxon>
        <taxon>Agaricomycotina</taxon>
        <taxon>Agaricomycetes</taxon>
        <taxon>Agaricomycetidae</taxon>
        <taxon>Agaricales</taxon>
        <taxon>Marasmiineae</taxon>
        <taxon>Omphalotaceae</taxon>
        <taxon>Gymnopus</taxon>
    </lineage>
</organism>
<dbReference type="InterPro" id="IPR036770">
    <property type="entry name" value="Ankyrin_rpt-contain_sf"/>
</dbReference>
<evidence type="ECO:0000313" key="4">
    <source>
        <dbReference type="EMBL" id="KAE9385774.1"/>
    </source>
</evidence>
<dbReference type="InterPro" id="IPR056884">
    <property type="entry name" value="NPHP3-like_N"/>
</dbReference>
<dbReference type="SMART" id="SM00248">
    <property type="entry name" value="ANK"/>
    <property type="match status" value="5"/>
</dbReference>
<dbReference type="SUPFAM" id="SSF48403">
    <property type="entry name" value="Ankyrin repeat"/>
    <property type="match status" value="1"/>
</dbReference>
<keyword evidence="2" id="KW-0040">ANK repeat</keyword>
<protein>
    <recommendedName>
        <fullName evidence="3">NACHT domain-containing protein</fullName>
    </recommendedName>
</protein>
<dbReference type="Pfam" id="PF13637">
    <property type="entry name" value="Ank_4"/>
    <property type="match status" value="1"/>
</dbReference>
<name>A0A6A4GKL4_9AGAR</name>
<dbReference type="PROSITE" id="PS50837">
    <property type="entry name" value="NACHT"/>
    <property type="match status" value="1"/>
</dbReference>
<keyword evidence="5" id="KW-1185">Reference proteome</keyword>
<evidence type="ECO:0000259" key="3">
    <source>
        <dbReference type="PROSITE" id="PS50837"/>
    </source>
</evidence>